<comment type="caution">
    <text evidence="2">The sequence shown here is derived from an EMBL/GenBank/DDBJ whole genome shotgun (WGS) entry which is preliminary data.</text>
</comment>
<evidence type="ECO:0000313" key="3">
    <source>
        <dbReference type="Proteomes" id="UP001374579"/>
    </source>
</evidence>
<dbReference type="EMBL" id="JBAMIC010001727">
    <property type="protein sequence ID" value="KAK7089432.1"/>
    <property type="molecule type" value="Genomic_DNA"/>
</dbReference>
<proteinExistence type="predicted"/>
<feature type="compositionally biased region" description="Polar residues" evidence="1">
    <location>
        <begin position="264"/>
        <end position="273"/>
    </location>
</feature>
<feature type="compositionally biased region" description="Low complexity" evidence="1">
    <location>
        <begin position="79"/>
        <end position="89"/>
    </location>
</feature>
<feature type="compositionally biased region" description="Basic and acidic residues" evidence="1">
    <location>
        <begin position="10"/>
        <end position="23"/>
    </location>
</feature>
<feature type="region of interest" description="Disordered" evidence="1">
    <location>
        <begin position="209"/>
        <end position="273"/>
    </location>
</feature>
<protein>
    <submittedName>
        <fullName evidence="2">Uncharacterized protein</fullName>
    </submittedName>
</protein>
<gene>
    <name evidence="2" type="ORF">V1264_024959</name>
</gene>
<dbReference type="Proteomes" id="UP001374579">
    <property type="component" value="Unassembled WGS sequence"/>
</dbReference>
<evidence type="ECO:0000313" key="2">
    <source>
        <dbReference type="EMBL" id="KAK7089432.1"/>
    </source>
</evidence>
<accession>A0AAN9FZG0</accession>
<name>A0AAN9FZG0_9CAEN</name>
<feature type="region of interest" description="Disordered" evidence="1">
    <location>
        <begin position="65"/>
        <end position="96"/>
    </location>
</feature>
<evidence type="ECO:0000256" key="1">
    <source>
        <dbReference type="SAM" id="MobiDB-lite"/>
    </source>
</evidence>
<feature type="region of interest" description="Disordered" evidence="1">
    <location>
        <begin position="1"/>
        <end position="49"/>
    </location>
</feature>
<sequence>MFHVQPAAQDNRDSFISVHDHIYSEIPDDSETSDESVHSNASSPLSEGSLSDDFLRIIACPSSNSSLSDDDLARPNVRSSSSVTTTATVHPAPKTDGMAAMTIADSWGEPPLDRNASMLPTSESNLGEDVSHPRALCADELKTATTGSEEEEAAVVLAEPLYENNVTASIPPCHTSNDDYLQPIVSAPMSHNSLSDDYLHPIASVLEGARPATPARSNRSAQGRTASVRTASDVQPQAGESVAKPQPHKNPPDDNLHPRKENNRCNSTAKTVK</sequence>
<organism evidence="2 3">
    <name type="scientific">Littorina saxatilis</name>
    <dbReference type="NCBI Taxonomy" id="31220"/>
    <lineage>
        <taxon>Eukaryota</taxon>
        <taxon>Metazoa</taxon>
        <taxon>Spiralia</taxon>
        <taxon>Lophotrochozoa</taxon>
        <taxon>Mollusca</taxon>
        <taxon>Gastropoda</taxon>
        <taxon>Caenogastropoda</taxon>
        <taxon>Littorinimorpha</taxon>
        <taxon>Littorinoidea</taxon>
        <taxon>Littorinidae</taxon>
        <taxon>Littorina</taxon>
    </lineage>
</organism>
<keyword evidence="3" id="KW-1185">Reference proteome</keyword>
<feature type="compositionally biased region" description="Basic and acidic residues" evidence="1">
    <location>
        <begin position="250"/>
        <end position="263"/>
    </location>
</feature>
<dbReference type="AlphaFoldDB" id="A0AAN9FZG0"/>
<reference evidence="2 3" key="1">
    <citation type="submission" date="2024-02" db="EMBL/GenBank/DDBJ databases">
        <title>Chromosome-scale genome assembly of the rough periwinkle Littorina saxatilis.</title>
        <authorList>
            <person name="De Jode A."/>
            <person name="Faria R."/>
            <person name="Formenti G."/>
            <person name="Sims Y."/>
            <person name="Smith T.P."/>
            <person name="Tracey A."/>
            <person name="Wood J.M.D."/>
            <person name="Zagrodzka Z.B."/>
            <person name="Johannesson K."/>
            <person name="Butlin R.K."/>
            <person name="Leder E.H."/>
        </authorList>
    </citation>
    <scope>NUCLEOTIDE SEQUENCE [LARGE SCALE GENOMIC DNA]</scope>
    <source>
        <strain evidence="2">Snail1</strain>
        <tissue evidence="2">Muscle</tissue>
    </source>
</reference>
<feature type="compositionally biased region" description="Polar residues" evidence="1">
    <location>
        <begin position="38"/>
        <end position="49"/>
    </location>
</feature>
<feature type="compositionally biased region" description="Polar residues" evidence="1">
    <location>
        <begin position="215"/>
        <end position="235"/>
    </location>
</feature>